<dbReference type="EC" id="2.7.2.3" evidence="3"/>
<feature type="compositionally biased region" description="Acidic residues" evidence="8">
    <location>
        <begin position="784"/>
        <end position="811"/>
    </location>
</feature>
<dbReference type="InterPro" id="IPR015824">
    <property type="entry name" value="Phosphoglycerate_kinase_N"/>
</dbReference>
<dbReference type="GO" id="GO:0005524">
    <property type="term" value="F:ATP binding"/>
    <property type="evidence" value="ECO:0007669"/>
    <property type="project" value="UniProtKB-KW"/>
</dbReference>
<dbReference type="SUPFAM" id="SSF53748">
    <property type="entry name" value="Phosphoglycerate kinase"/>
    <property type="match status" value="1"/>
</dbReference>
<feature type="region of interest" description="Disordered" evidence="8">
    <location>
        <begin position="1453"/>
        <end position="1492"/>
    </location>
</feature>
<feature type="compositionally biased region" description="Basic and acidic residues" evidence="8">
    <location>
        <begin position="1571"/>
        <end position="1585"/>
    </location>
</feature>
<dbReference type="PANTHER" id="PTHR48421">
    <property type="entry name" value="MYCBP-ASSOCIATED PROTEIN"/>
    <property type="match status" value="1"/>
</dbReference>
<comment type="cofactor">
    <cofactor evidence="1">
        <name>Mg(2+)</name>
        <dbReference type="ChEBI" id="CHEBI:18420"/>
    </cofactor>
</comment>
<dbReference type="OrthoDB" id="10263316at2759"/>
<evidence type="ECO:0000313" key="10">
    <source>
        <dbReference type="Proteomes" id="UP001165083"/>
    </source>
</evidence>
<gene>
    <name evidence="9" type="ORF">Plil01_001486300</name>
</gene>
<evidence type="ECO:0000256" key="1">
    <source>
        <dbReference type="ARBA" id="ARBA00001946"/>
    </source>
</evidence>
<feature type="region of interest" description="Disordered" evidence="8">
    <location>
        <begin position="1110"/>
        <end position="1130"/>
    </location>
</feature>
<evidence type="ECO:0000256" key="7">
    <source>
        <dbReference type="ARBA" id="ARBA00022840"/>
    </source>
</evidence>
<dbReference type="Gene3D" id="3.40.50.1260">
    <property type="entry name" value="Phosphoglycerate kinase, N-terminal domain"/>
    <property type="match status" value="2"/>
</dbReference>
<accession>A0A9W7CNX6</accession>
<name>A0A9W7CNX6_9STRA</name>
<feature type="compositionally biased region" description="Low complexity" evidence="8">
    <location>
        <begin position="1"/>
        <end position="18"/>
    </location>
</feature>
<proteinExistence type="inferred from homology"/>
<feature type="region of interest" description="Disordered" evidence="8">
    <location>
        <begin position="1244"/>
        <end position="1289"/>
    </location>
</feature>
<feature type="region of interest" description="Disordered" evidence="8">
    <location>
        <begin position="1783"/>
        <end position="1807"/>
    </location>
</feature>
<dbReference type="GO" id="GO:0006096">
    <property type="term" value="P:glycolytic process"/>
    <property type="evidence" value="ECO:0007669"/>
    <property type="project" value="InterPro"/>
</dbReference>
<keyword evidence="5" id="KW-0547">Nucleotide-binding</keyword>
<organism evidence="9 10">
    <name type="scientific">Phytophthora lilii</name>
    <dbReference type="NCBI Taxonomy" id="2077276"/>
    <lineage>
        <taxon>Eukaryota</taxon>
        <taxon>Sar</taxon>
        <taxon>Stramenopiles</taxon>
        <taxon>Oomycota</taxon>
        <taxon>Peronosporomycetes</taxon>
        <taxon>Peronosporales</taxon>
        <taxon>Peronosporaceae</taxon>
        <taxon>Phytophthora</taxon>
    </lineage>
</organism>
<feature type="compositionally biased region" description="Basic and acidic residues" evidence="8">
    <location>
        <begin position="1462"/>
        <end position="1475"/>
    </location>
</feature>
<comment type="caution">
    <text evidence="9">The sequence shown here is derived from an EMBL/GenBank/DDBJ whole genome shotgun (WGS) entry which is preliminary data.</text>
</comment>
<dbReference type="GO" id="GO:0004618">
    <property type="term" value="F:phosphoglycerate kinase activity"/>
    <property type="evidence" value="ECO:0007669"/>
    <property type="project" value="UniProtKB-EC"/>
</dbReference>
<feature type="region of interest" description="Disordered" evidence="8">
    <location>
        <begin position="1541"/>
        <end position="1591"/>
    </location>
</feature>
<evidence type="ECO:0000256" key="8">
    <source>
        <dbReference type="SAM" id="MobiDB-lite"/>
    </source>
</evidence>
<dbReference type="Proteomes" id="UP001165083">
    <property type="component" value="Unassembled WGS sequence"/>
</dbReference>
<dbReference type="PANTHER" id="PTHR48421:SF1">
    <property type="entry name" value="MYCBP-ASSOCIATED PROTEIN"/>
    <property type="match status" value="1"/>
</dbReference>
<keyword evidence="6" id="KW-0418">Kinase</keyword>
<sequence length="1846" mass="205407">MNESASKSSLASSSGKPSTANSSGSPSGRKTRTIIVARSISDEPAKVVPASRGEGLNNAVVNQHHSRDARSGKLASYAALGGAEDVERFDQFLAEQRGHTSASELRAAAASPHHMMASMKRKTMSRIQLEGIVGKLSSADSTGEDAAARKLMQQELENDARKRREEAIAQRKWLNSLPIHERVAQQRQQNALRKWRQMNRDWESFKARAARRLGKAPQELVMSRAAAFREQREMYDALQKAKPLSEKVGGDIWLVSLRNEGTRFVPVGNIFSGLFCPIRESTNLGPRVRRPLDYHDNQQDREHESSRPLSKLEKRSLNLLARKKWRLRKQLEILQPHEVEKSASSHLAVGTIDLFAWASGVAGEINGDLDDGGSVRTYSASVEDEVSRRRRLRSYASPSSPISVKKSESGNQITGPCLRIAHVAEEGEEPGLTPGSDGIESHQSLDTPLRLSFYTPVGEQEQRTLSITNDGSTIIHYQWWRVPFQNENRELTIHLRGQRTRKEQQNIESSTTISVSKQGGSLLPGECQQFVFTFTSSQAGVFLEKWLLDADPLPRVCLGNTPVVEDRTSSADLPIEVCLTCVAENNFAAWRRRQMQLARVEERETHYFVANLVDEIIDGVRPPEAILFNELVPRADLIRFYEQNGATEFGDVYFSPKLIHDCYGLYERAQEILLSLHPPQNYNVQDEKRSALEVEETSVGSETVDKSVDTAFVEPLNQDRSSVGRGTEEDLNQEDANSSSLPAHLTQEWNWRLDTLRELCKMADEAQNAQIRRLSYQLNKIAEEVEEEEENDEEDEDADDAEDGESDDEEANTEKGEVNGSIAQRLSPREVRKNERLTRRKALEDEIRCLQPNLEESFDSMRFSAYTAPYSSIRLQERLHERIGSLCGETPIACEIAKVTNNDAGEIQLAKLIGVGKLLMRAIDDAIGSDQDHQSLFEQERRKIQDMWLDDKTSFQSINPWMAKARSTAQVSAEVTPMDNTDIPHPPKSLDSYDNSGVVLIQLDLDLASWFSLVKVEGKEPTVSGEEVPTKIELSWRFSQDLLQHASYVPPKVSRAAEALTNICNALSTSNPVIHTVVVVSELSRPPLTRQAYKLLRNAVKAEIKAKDPVATQLSGDTDETKPPEGEQDDEAEAATVKALLHRMSSEHSLRSVAQVLQRHIQRDVVFCSTLEEVHGQIEFSRKELLLNSSVSLGGIEIEAIAKESEDGPSLQGAEITPRILLLDHLDVAGIELITQAARRRELASKPVTPAPPEPQKPAVGVGKKASVAVSAKGKPGTPGTSTASVLVPPVESIPTPAFDFTTLDLAGKTLEEQGRLALQNQFSRMAKACILDTIPSQVFEDVFMFKMGSDNAHSSPHFACPTFAGPTLSQELARWARALQPRNNGNQSCALTAVVGGKGLEAKIRLIDGLLELVNEIYFVGEVAMSLYRVLHTKQREKSSLYHRYSTTIDKNEDDLEDNAEVAREEDGGIQEREPLEDEPNDSSNERGPGERLHLRKEHAKGVWNLLVPAVEKLQQKASRKCVRLLLPLDWMVGETPLEEQDLSAPVVADEEDDEEANDDEEEDAEEEEDTKKSRNRRASEIKSTRQKSLVEPDNPDVFVRIKQGAYEGERAHVILGYEFSRTAPSDGWQSFHDVTAQSLSRARVTEGKASLLTSLWSDVDGEGVDEEDDNGVAHKTPPARFEYEWTFRAFDVGPVAMKTLANILRGTESESQDSMGGTSSIHSRMLIVNGVCGAVEFHEYCEATNHLLEIIRDYDPSKVFIAGRSTAGWLRQLEIGQQLNRGHEQSDNKINSVESSSANGVPTTSMHVRKVVDDRTVRNARVLKLLLAAKPHPIIKNLATSEPK</sequence>
<feature type="compositionally biased region" description="Basic and acidic residues" evidence="8">
    <location>
        <begin position="290"/>
        <end position="309"/>
    </location>
</feature>
<feature type="region of interest" description="Disordered" evidence="8">
    <location>
        <begin position="784"/>
        <end position="833"/>
    </location>
</feature>
<feature type="compositionally biased region" description="Low complexity" evidence="8">
    <location>
        <begin position="1259"/>
        <end position="1275"/>
    </location>
</feature>
<dbReference type="InterPro" id="IPR013783">
    <property type="entry name" value="Ig-like_fold"/>
</dbReference>
<keyword evidence="7" id="KW-0067">ATP-binding</keyword>
<feature type="compositionally biased region" description="Acidic residues" evidence="8">
    <location>
        <begin position="1550"/>
        <end position="1570"/>
    </location>
</feature>
<dbReference type="EMBL" id="BSXW01001229">
    <property type="protein sequence ID" value="GMF34931.1"/>
    <property type="molecule type" value="Genomic_DNA"/>
</dbReference>
<feature type="compositionally biased region" description="Polar residues" evidence="8">
    <location>
        <begin position="1790"/>
        <end position="1807"/>
    </location>
</feature>
<evidence type="ECO:0000256" key="6">
    <source>
        <dbReference type="ARBA" id="ARBA00022777"/>
    </source>
</evidence>
<evidence type="ECO:0000256" key="5">
    <source>
        <dbReference type="ARBA" id="ARBA00022741"/>
    </source>
</evidence>
<feature type="region of interest" description="Disordered" evidence="8">
    <location>
        <begin position="695"/>
        <end position="743"/>
    </location>
</feature>
<evidence type="ECO:0000256" key="2">
    <source>
        <dbReference type="ARBA" id="ARBA00008982"/>
    </source>
</evidence>
<evidence type="ECO:0000313" key="9">
    <source>
        <dbReference type="EMBL" id="GMF34931.1"/>
    </source>
</evidence>
<dbReference type="Pfam" id="PF14646">
    <property type="entry name" value="MYCBPAP"/>
    <property type="match status" value="1"/>
</dbReference>
<feature type="region of interest" description="Disordered" evidence="8">
    <location>
        <begin position="1"/>
        <end position="32"/>
    </location>
</feature>
<keyword evidence="4" id="KW-0808">Transferase</keyword>
<dbReference type="InterPro" id="IPR036043">
    <property type="entry name" value="Phosphoglycerate_kinase_sf"/>
</dbReference>
<protein>
    <recommendedName>
        <fullName evidence="3">phosphoglycerate kinase</fullName>
        <ecNumber evidence="3">2.7.2.3</ecNumber>
    </recommendedName>
</protein>
<reference evidence="9" key="1">
    <citation type="submission" date="2023-04" db="EMBL/GenBank/DDBJ databases">
        <title>Phytophthora lilii NBRC 32176.</title>
        <authorList>
            <person name="Ichikawa N."/>
            <person name="Sato H."/>
            <person name="Tonouchi N."/>
        </authorList>
    </citation>
    <scope>NUCLEOTIDE SEQUENCE</scope>
    <source>
        <strain evidence="9">NBRC 32176</strain>
    </source>
</reference>
<feature type="region of interest" description="Disordered" evidence="8">
    <location>
        <begin position="286"/>
        <end position="309"/>
    </location>
</feature>
<feature type="compositionally biased region" description="Polar residues" evidence="8">
    <location>
        <begin position="19"/>
        <end position="28"/>
    </location>
</feature>
<evidence type="ECO:0000256" key="4">
    <source>
        <dbReference type="ARBA" id="ARBA00022679"/>
    </source>
</evidence>
<keyword evidence="10" id="KW-1185">Reference proteome</keyword>
<comment type="similarity">
    <text evidence="2">Belongs to the phosphoglycerate kinase family.</text>
</comment>
<dbReference type="InterPro" id="IPR032707">
    <property type="entry name" value="MYCBPAP"/>
</dbReference>
<feature type="region of interest" description="Disordered" evidence="8">
    <location>
        <begin position="390"/>
        <end position="411"/>
    </location>
</feature>
<dbReference type="Gene3D" id="2.60.40.10">
    <property type="entry name" value="Immunoglobulins"/>
    <property type="match status" value="1"/>
</dbReference>
<evidence type="ECO:0000256" key="3">
    <source>
        <dbReference type="ARBA" id="ARBA00013061"/>
    </source>
</evidence>